<dbReference type="InterPro" id="IPR002403">
    <property type="entry name" value="Cyt_P450_E_grp-IV"/>
</dbReference>
<organism evidence="6 7">
    <name type="scientific">Ramalina farinacea</name>
    <dbReference type="NCBI Taxonomy" id="258253"/>
    <lineage>
        <taxon>Eukaryota</taxon>
        <taxon>Fungi</taxon>
        <taxon>Dikarya</taxon>
        <taxon>Ascomycota</taxon>
        <taxon>Pezizomycotina</taxon>
        <taxon>Lecanoromycetes</taxon>
        <taxon>OSLEUM clade</taxon>
        <taxon>Lecanoromycetidae</taxon>
        <taxon>Lecanorales</taxon>
        <taxon>Lecanorineae</taxon>
        <taxon>Ramalinaceae</taxon>
        <taxon>Ramalina</taxon>
    </lineage>
</organism>
<protein>
    <recommendedName>
        <fullName evidence="8">Cytochrome P450</fullName>
    </recommendedName>
</protein>
<keyword evidence="4 5" id="KW-0408">Iron</keyword>
<comment type="similarity">
    <text evidence="2">Belongs to the cytochrome P450 family.</text>
</comment>
<dbReference type="GO" id="GO:0004497">
    <property type="term" value="F:monooxygenase activity"/>
    <property type="evidence" value="ECO:0007669"/>
    <property type="project" value="InterPro"/>
</dbReference>
<dbReference type="Pfam" id="PF00067">
    <property type="entry name" value="p450"/>
    <property type="match status" value="1"/>
</dbReference>
<gene>
    <name evidence="6" type="ORF">OHK93_006867</name>
</gene>
<sequence length="442" mass="49362">MADEKNQRTPYSMLIAGRKHYVFSRPSDVSALFRKTKVLSMTPFVRMINGNLFGFQTAAIERMDTVHDEMHGLYNKYLLSPDQYIPVVISYFQDLERLMQGLKDQVESSKGQTLKVDAFDLMLDTLAKASLTAYFGKEPLQVNPSLTWDMCIFVTQGFWPLIAGIPAVLFRKVYHARERGVKAFFETVVDAPDAPHDGMSTFLREHMRLLGTVVDKNDVARNEFGFLFGLISNSTPSTYLSLVRILSIPGLVDEIRKEIQASGLTTTPTVELHNIIPSQLPLLRSCYFETIRMHTVSASIREVLEDTEVVTKPNGASSDGEAHTYTLKKGGVVNMPSSMLHFNPDVNPDPERFIPKRFVSKEQGGMGQNTATSTRGFGGGASYCPGRIFAERQIVGYLAIIISKLDIWIDNEGSWQLPKTAEFDNVSKSKHAVLGMKALQTS</sequence>
<evidence type="ECO:0000313" key="6">
    <source>
        <dbReference type="EMBL" id="MDI1487597.1"/>
    </source>
</evidence>
<evidence type="ECO:0000256" key="5">
    <source>
        <dbReference type="PIRSR" id="PIRSR602403-1"/>
    </source>
</evidence>
<proteinExistence type="inferred from homology"/>
<comment type="caution">
    <text evidence="6">The sequence shown here is derived from an EMBL/GenBank/DDBJ whole genome shotgun (WGS) entry which is preliminary data.</text>
</comment>
<dbReference type="GO" id="GO:0005506">
    <property type="term" value="F:iron ion binding"/>
    <property type="evidence" value="ECO:0007669"/>
    <property type="project" value="InterPro"/>
</dbReference>
<evidence type="ECO:0000256" key="2">
    <source>
        <dbReference type="ARBA" id="ARBA00010617"/>
    </source>
</evidence>
<comment type="cofactor">
    <cofactor evidence="1 5">
        <name>heme</name>
        <dbReference type="ChEBI" id="CHEBI:30413"/>
    </cofactor>
</comment>
<name>A0AA43QKT2_9LECA</name>
<dbReference type="InterPro" id="IPR053007">
    <property type="entry name" value="CYP450_monoxygenase_sec-met"/>
</dbReference>
<accession>A0AA43QKT2</accession>
<dbReference type="CDD" id="cd11040">
    <property type="entry name" value="CYP7_CYP8-like"/>
    <property type="match status" value="1"/>
</dbReference>
<dbReference type="Gene3D" id="1.10.630.10">
    <property type="entry name" value="Cytochrome P450"/>
    <property type="match status" value="1"/>
</dbReference>
<keyword evidence="5" id="KW-0349">Heme</keyword>
<feature type="binding site" description="axial binding residue" evidence="5">
    <location>
        <position position="384"/>
    </location>
    <ligand>
        <name>heme</name>
        <dbReference type="ChEBI" id="CHEBI:30413"/>
    </ligand>
    <ligandPart>
        <name>Fe</name>
        <dbReference type="ChEBI" id="CHEBI:18248"/>
    </ligandPart>
</feature>
<dbReference type="EMBL" id="JAPUFD010000005">
    <property type="protein sequence ID" value="MDI1487597.1"/>
    <property type="molecule type" value="Genomic_DNA"/>
</dbReference>
<dbReference type="PRINTS" id="PR00465">
    <property type="entry name" value="EP450IV"/>
</dbReference>
<evidence type="ECO:0000256" key="1">
    <source>
        <dbReference type="ARBA" id="ARBA00001971"/>
    </source>
</evidence>
<dbReference type="Proteomes" id="UP001161017">
    <property type="component" value="Unassembled WGS sequence"/>
</dbReference>
<dbReference type="GO" id="GO:0020037">
    <property type="term" value="F:heme binding"/>
    <property type="evidence" value="ECO:0007669"/>
    <property type="project" value="InterPro"/>
</dbReference>
<reference evidence="6" key="1">
    <citation type="journal article" date="2023" name="Genome Biol. Evol.">
        <title>First Whole Genome Sequence and Flow Cytometry Genome Size Data for the Lichen-Forming Fungus Ramalina farinacea (Ascomycota).</title>
        <authorList>
            <person name="Llewellyn T."/>
            <person name="Mian S."/>
            <person name="Hill R."/>
            <person name="Leitch I.J."/>
            <person name="Gaya E."/>
        </authorList>
    </citation>
    <scope>NUCLEOTIDE SEQUENCE</scope>
    <source>
        <strain evidence="6">LIQ254RAFAR</strain>
    </source>
</reference>
<evidence type="ECO:0000313" key="7">
    <source>
        <dbReference type="Proteomes" id="UP001161017"/>
    </source>
</evidence>
<evidence type="ECO:0000256" key="3">
    <source>
        <dbReference type="ARBA" id="ARBA00022723"/>
    </source>
</evidence>
<dbReference type="InterPro" id="IPR001128">
    <property type="entry name" value="Cyt_P450"/>
</dbReference>
<dbReference type="GO" id="GO:0016705">
    <property type="term" value="F:oxidoreductase activity, acting on paired donors, with incorporation or reduction of molecular oxygen"/>
    <property type="evidence" value="ECO:0007669"/>
    <property type="project" value="InterPro"/>
</dbReference>
<dbReference type="AlphaFoldDB" id="A0AA43QKT2"/>
<dbReference type="InterPro" id="IPR036396">
    <property type="entry name" value="Cyt_P450_sf"/>
</dbReference>
<dbReference type="PANTHER" id="PTHR47582">
    <property type="entry name" value="P450, PUTATIVE (EUROFUNG)-RELATED"/>
    <property type="match status" value="1"/>
</dbReference>
<dbReference type="SUPFAM" id="SSF48264">
    <property type="entry name" value="Cytochrome P450"/>
    <property type="match status" value="1"/>
</dbReference>
<evidence type="ECO:0000256" key="4">
    <source>
        <dbReference type="ARBA" id="ARBA00023004"/>
    </source>
</evidence>
<keyword evidence="7" id="KW-1185">Reference proteome</keyword>
<keyword evidence="3 5" id="KW-0479">Metal-binding</keyword>
<evidence type="ECO:0008006" key="8">
    <source>
        <dbReference type="Google" id="ProtNLM"/>
    </source>
</evidence>
<dbReference type="PANTHER" id="PTHR47582:SF1">
    <property type="entry name" value="P450, PUTATIVE (EUROFUNG)-RELATED"/>
    <property type="match status" value="1"/>
</dbReference>